<evidence type="ECO:0000313" key="4">
    <source>
        <dbReference type="EMBL" id="WCT79071.1"/>
    </source>
</evidence>
<dbReference type="Pfam" id="PF02604">
    <property type="entry name" value="PhdYeFM_antitox"/>
    <property type="match status" value="1"/>
</dbReference>
<dbReference type="Proteomes" id="UP001218231">
    <property type="component" value="Plasmid unnamed1"/>
</dbReference>
<comment type="similarity">
    <text evidence="1 2">Belongs to the phD/YefM antitoxin family.</text>
</comment>
<keyword evidence="4" id="KW-0614">Plasmid</keyword>
<feature type="region of interest" description="Disordered" evidence="3">
    <location>
        <begin position="1"/>
        <end position="24"/>
    </location>
</feature>
<dbReference type="Gene3D" id="3.40.1620.10">
    <property type="entry name" value="YefM-like domain"/>
    <property type="match status" value="1"/>
</dbReference>
<dbReference type="InterPro" id="IPR036165">
    <property type="entry name" value="YefM-like_sf"/>
</dbReference>
<evidence type="ECO:0000256" key="3">
    <source>
        <dbReference type="SAM" id="MobiDB-lite"/>
    </source>
</evidence>
<geneLocation type="plasmid" evidence="4 5">
    <name>unnamed1</name>
</geneLocation>
<reference evidence="4 5" key="1">
    <citation type="submission" date="2023-02" db="EMBL/GenBank/DDBJ databases">
        <title>Genome sequence of Novosphingobium humi KACC 19094.</title>
        <authorList>
            <person name="Kim S."/>
            <person name="Heo J."/>
            <person name="Kwon S.-W."/>
        </authorList>
    </citation>
    <scope>NUCLEOTIDE SEQUENCE [LARGE SCALE GENOMIC DNA]</scope>
    <source>
        <strain evidence="4 5">KACC 19094</strain>
        <plasmid evidence="4 5">unnamed1</plasmid>
    </source>
</reference>
<evidence type="ECO:0000256" key="2">
    <source>
        <dbReference type="RuleBase" id="RU362080"/>
    </source>
</evidence>
<name>A0ABY7U181_9SPHN</name>
<dbReference type="EMBL" id="CP117418">
    <property type="protein sequence ID" value="WCT79071.1"/>
    <property type="molecule type" value="Genomic_DNA"/>
</dbReference>
<organism evidence="4 5">
    <name type="scientific">Novosphingobium humi</name>
    <dbReference type="NCBI Taxonomy" id="2282397"/>
    <lineage>
        <taxon>Bacteria</taxon>
        <taxon>Pseudomonadati</taxon>
        <taxon>Pseudomonadota</taxon>
        <taxon>Alphaproteobacteria</taxon>
        <taxon>Sphingomonadales</taxon>
        <taxon>Sphingomonadaceae</taxon>
        <taxon>Novosphingobium</taxon>
    </lineage>
</organism>
<dbReference type="RefSeq" id="WP_273619363.1">
    <property type="nucleotide sequence ID" value="NZ_CP117418.1"/>
</dbReference>
<proteinExistence type="inferred from homology"/>
<dbReference type="SUPFAM" id="SSF143120">
    <property type="entry name" value="YefM-like"/>
    <property type="match status" value="1"/>
</dbReference>
<dbReference type="InterPro" id="IPR006442">
    <property type="entry name" value="Antitoxin_Phd/YefM"/>
</dbReference>
<dbReference type="GO" id="GO:0016740">
    <property type="term" value="F:transferase activity"/>
    <property type="evidence" value="ECO:0007669"/>
    <property type="project" value="UniProtKB-KW"/>
</dbReference>
<keyword evidence="4" id="KW-0808">Transferase</keyword>
<sequence>MTVSFLSSRDFNRDPARAKRAAKQGPVFVTERSKPALVVLSIEEYERLAGQGRSLADMLMPAEDLDFPMAFPKAMPGFRPAEFD</sequence>
<keyword evidence="5" id="KW-1185">Reference proteome</keyword>
<accession>A0ABY7U181</accession>
<evidence type="ECO:0000313" key="5">
    <source>
        <dbReference type="Proteomes" id="UP001218231"/>
    </source>
</evidence>
<protein>
    <recommendedName>
        <fullName evidence="2">Antitoxin</fullName>
    </recommendedName>
</protein>
<comment type="function">
    <text evidence="2">Antitoxin component of a type II toxin-antitoxin (TA) system.</text>
</comment>
<evidence type="ECO:0000256" key="1">
    <source>
        <dbReference type="ARBA" id="ARBA00009981"/>
    </source>
</evidence>
<gene>
    <name evidence="4" type="ORF">PQ457_18840</name>
</gene>
<dbReference type="NCBIfam" id="TIGR01552">
    <property type="entry name" value="phd_fam"/>
    <property type="match status" value="1"/>
</dbReference>